<dbReference type="InterPro" id="IPR038696">
    <property type="entry name" value="IalB_sf"/>
</dbReference>
<dbReference type="RefSeq" id="WP_052678045.1">
    <property type="nucleotide sequence ID" value="NZ_JAOQNT010000002.1"/>
</dbReference>
<name>A0A0D6B233_RHOSU</name>
<evidence type="ECO:0000256" key="1">
    <source>
        <dbReference type="SAM" id="SignalP"/>
    </source>
</evidence>
<dbReference type="KEGG" id="rsu:NHU_01936"/>
<accession>A0A0D6B233</accession>
<dbReference type="eggNOG" id="COG5342">
    <property type="taxonomic scope" value="Bacteria"/>
</dbReference>
<protein>
    <submittedName>
        <fullName evidence="2">Invasion protein B-like protein</fullName>
    </submittedName>
</protein>
<dbReference type="PATRIC" id="fig|35806.4.peg.1994"/>
<dbReference type="Gene3D" id="2.60.40.1880">
    <property type="entry name" value="Invasion associated locus B (IalB) protein"/>
    <property type="match status" value="1"/>
</dbReference>
<evidence type="ECO:0000313" key="2">
    <source>
        <dbReference type="EMBL" id="BAQ69091.1"/>
    </source>
</evidence>
<dbReference type="Pfam" id="PF06776">
    <property type="entry name" value="IalB"/>
    <property type="match status" value="1"/>
</dbReference>
<dbReference type="EMBL" id="AP014800">
    <property type="protein sequence ID" value="BAQ69091.1"/>
    <property type="molecule type" value="Genomic_DNA"/>
</dbReference>
<feature type="signal peptide" evidence="1">
    <location>
        <begin position="1"/>
        <end position="24"/>
    </location>
</feature>
<sequence length="209" mass="22177">MTMREFIGPLGLAMMAAIAAPALAQEAPAQPEGNAAPAQVDSTPAGDLQMGEKEAQQPPQAFVKDTFKDWRVVCVEINERESCNMQQLMRDSDDNAVAQVSVAPMPPAAAPRVAAVEIATPLETLLSEDLRIQIDSSQAKRYRFSFCTPQACVARFALSAEDLAAFKGGKEASVTIVPLAAPDQQADIKMSLSGFTAAFDDALSTMSGN</sequence>
<reference evidence="2 3" key="1">
    <citation type="submission" date="2015-02" db="EMBL/GenBank/DDBJ databases">
        <title>Genome sequene of Rhodovulum sulfidophilum DSM 2351.</title>
        <authorList>
            <person name="Nagao N."/>
        </authorList>
    </citation>
    <scope>NUCLEOTIDE SEQUENCE [LARGE SCALE GENOMIC DNA]</scope>
    <source>
        <strain evidence="2 3">DSM 2351</strain>
    </source>
</reference>
<dbReference type="AlphaFoldDB" id="A0A0D6B233"/>
<gene>
    <name evidence="2" type="ORF">NHU_01936</name>
</gene>
<organism evidence="2 3">
    <name type="scientific">Rhodovulum sulfidophilum</name>
    <name type="common">Rhodobacter sulfidophilus</name>
    <dbReference type="NCBI Taxonomy" id="35806"/>
    <lineage>
        <taxon>Bacteria</taxon>
        <taxon>Pseudomonadati</taxon>
        <taxon>Pseudomonadota</taxon>
        <taxon>Alphaproteobacteria</taxon>
        <taxon>Rhodobacterales</taxon>
        <taxon>Paracoccaceae</taxon>
        <taxon>Rhodovulum</taxon>
    </lineage>
</organism>
<dbReference type="Proteomes" id="UP000064912">
    <property type="component" value="Chromosome"/>
</dbReference>
<dbReference type="OrthoDB" id="9797912at2"/>
<proteinExistence type="predicted"/>
<feature type="chain" id="PRO_5010414995" evidence="1">
    <location>
        <begin position="25"/>
        <end position="209"/>
    </location>
</feature>
<evidence type="ECO:0000313" key="3">
    <source>
        <dbReference type="Proteomes" id="UP000064912"/>
    </source>
</evidence>
<keyword evidence="1" id="KW-0732">Signal</keyword>
<dbReference type="InterPro" id="IPR010642">
    <property type="entry name" value="Invasion_prot_B"/>
</dbReference>